<dbReference type="PANTHER" id="PTHR12958">
    <property type="entry name" value="FRIEND OF GATA2-RELATED"/>
    <property type="match status" value="1"/>
</dbReference>
<sequence>MTVEQSLEAANVMGDDEEAADEQQSLPQEQQGNSSSSSSSTSSEVGGETEMINSRPASIQNETEEEPANEANPPEEATPSPAPSTATRSSRTPSVASPPPPPPTTTMSETDSDRGVSSPEKVEIKVEPDFIVDENQRSPEEDHNEVSKSPDLSTAQLPMLRLNAALAADPATNPDAKDLKNITAANDSQFEKNNDSDYQTGGGPPGQAIIRKPIKPENITIPITVDLPPRIPMYMCSPCGIRFSSASTLEAHQTYYCSHRKDADENNGGVKNAHSNDPNSSEPPAKAAKTGKQYACTQCSYSADKKVSLNRHMRMHQSSPAPSSNASNGDDTTASQQLQLQFQVQAAAAAAAAAAALQQQQQQHQQQQQQQPPPQVDRYCSDCDIRFSSTKTYRAHKQHYCSSRHREGQSNNSTPKPQHKSGSQSPPDVPKTPPVAPQQPFLALPTNPIIVIPYSLIRGASVIPALLSTLAPGISNPESACFIFQNGALQPIAVSAAAAAAAAANAAAAAAVNVQQASQHQPPPPLGNIGGSGSQSRVQTPNVGSESSSNSNSTGEVLKAVNKRDNVKESSTPLDLSVRGGNIRERSLSLSSAISVEQLRMDFDSLMEGKENLSVSGDSITPEQIVCAPSLPGSPPLTPSPKRRSNSPRGGGGSGGGSASGAGSRSDRDGSVSISPLTLQQQQQLLMRPLLPADIALRLSAADPALNLNLNILPNSPLLTQKGVELALRLSSSSNSNCVDPTSKNLSQPQMSPLLNSISPNNAVQVPVLPSTPQIFVKQGDSKCKECNIVFCKYENYLAHKKHYCSARNLDQDGDNQKTSPPISPQAASPSTPSGAASGIGGGARTSGSGQPVAYQQLICAACGIKFTSLDNLSAHQMYYCPKRVDVQIPTAIVPQKERCSKCKSMHEPGQPCTVAGQGAYKCPICETISPNSTEARRHMDTHGGVKAFRCTICRYKGNTLRGMRTHIRMHFDKKTNDFNEENYITCILEEDGIEIPPAAAVASAAAAAAAVAAAAATTAQLMNQAVAAAQAASQQQLPPSRHLENNSNSPSGQLHYCELCPYYSTYKLNVAKHIKLIHGRERPSSNSPLIGEGGESLIFNGDSGNSTPRPPVSSTPGPNVNSLIKTEPEDDRPEETDVDVDVVLEEPEVTIKTEIQDQPANQLMGSPPPPPLVPSQPPHSLKLKSLHPIGAAGSLKTSPNHQTKTPSPPGYIGEINHSGPNYCDACDITFNYVNTFIAHKKFYCKNSQQDTGSGATGGAPASIRAASAGSPNNVVAVSRATETSV</sequence>
<feature type="compositionally biased region" description="Polar residues" evidence="12">
    <location>
        <begin position="1270"/>
        <end position="1286"/>
    </location>
</feature>
<feature type="compositionally biased region" description="Polar residues" evidence="12">
    <location>
        <begin position="51"/>
        <end position="61"/>
    </location>
</feature>
<feature type="compositionally biased region" description="Polar residues" evidence="12">
    <location>
        <begin position="273"/>
        <end position="282"/>
    </location>
</feature>
<feature type="compositionally biased region" description="Gly residues" evidence="12">
    <location>
        <begin position="649"/>
        <end position="660"/>
    </location>
</feature>
<dbReference type="FunFam" id="3.30.160.60:FF:000100">
    <property type="entry name" value="Zinc finger 45-like"/>
    <property type="match status" value="1"/>
</dbReference>
<feature type="region of interest" description="Disordered" evidence="12">
    <location>
        <begin position="267"/>
        <end position="289"/>
    </location>
</feature>
<dbReference type="GO" id="GO:0007507">
    <property type="term" value="P:heart development"/>
    <property type="evidence" value="ECO:0007669"/>
    <property type="project" value="TreeGrafter"/>
</dbReference>
<evidence type="ECO:0000313" key="13">
    <source>
        <dbReference type="EnsemblMetazoa" id="AAEL020615-PA"/>
    </source>
</evidence>
<dbReference type="EnsemblMetazoa" id="AAEL020615-RA">
    <property type="protein sequence ID" value="AAEL020615-PA"/>
    <property type="gene ID" value="AAEL020615"/>
</dbReference>
<evidence type="ECO:0000256" key="4">
    <source>
        <dbReference type="ARBA" id="ARBA00022737"/>
    </source>
</evidence>
<dbReference type="Pfam" id="PF25445">
    <property type="entry name" value="CCHC_ZFPM2"/>
    <property type="match status" value="1"/>
</dbReference>
<feature type="compositionally biased region" description="Polar residues" evidence="12">
    <location>
        <begin position="534"/>
        <end position="544"/>
    </location>
</feature>
<evidence type="ECO:0000313" key="14">
    <source>
        <dbReference type="Proteomes" id="UP000008820"/>
    </source>
</evidence>
<dbReference type="GO" id="GO:0030154">
    <property type="term" value="P:cell differentiation"/>
    <property type="evidence" value="ECO:0007669"/>
    <property type="project" value="UniProtKB-ARBA"/>
</dbReference>
<proteinExistence type="predicted"/>
<evidence type="ECO:0000256" key="10">
    <source>
        <dbReference type="ARBA" id="ARBA00023163"/>
    </source>
</evidence>
<feature type="compositionally biased region" description="Pro residues" evidence="12">
    <location>
        <begin position="1167"/>
        <end position="1178"/>
    </location>
</feature>
<reference evidence="13 14" key="1">
    <citation type="submission" date="2017-06" db="EMBL/GenBank/DDBJ databases">
        <title>Aedes aegypti genome working group (AGWG) sequencing and assembly.</title>
        <authorList>
            <consortium name="Aedes aegypti Genome Working Group (AGWG)"/>
            <person name="Matthews B.J."/>
        </authorList>
    </citation>
    <scope>NUCLEOTIDE SEQUENCE [LARGE SCALE GENOMIC DNA]</scope>
    <source>
        <strain evidence="13 14">LVP_AGWG</strain>
    </source>
</reference>
<evidence type="ECO:0000256" key="8">
    <source>
        <dbReference type="ARBA" id="ARBA00023125"/>
    </source>
</evidence>
<feature type="compositionally biased region" description="Pro residues" evidence="12">
    <location>
        <begin position="427"/>
        <end position="437"/>
    </location>
</feature>
<feature type="region of interest" description="Disordered" evidence="12">
    <location>
        <begin position="396"/>
        <end position="440"/>
    </location>
</feature>
<dbReference type="InterPro" id="IPR013087">
    <property type="entry name" value="Znf_C2H2_type"/>
</dbReference>
<accession>A0A6I8TM96</accession>
<keyword evidence="6" id="KW-0862">Zinc</keyword>
<evidence type="ECO:0000256" key="9">
    <source>
        <dbReference type="ARBA" id="ARBA00023159"/>
    </source>
</evidence>
<feature type="compositionally biased region" description="Basic and acidic residues" evidence="12">
    <location>
        <begin position="120"/>
        <end position="148"/>
    </location>
</feature>
<dbReference type="Proteomes" id="UP000008820">
    <property type="component" value="Chromosome 2"/>
</dbReference>
<feature type="compositionally biased region" description="Low complexity" evidence="12">
    <location>
        <begin position="69"/>
        <end position="95"/>
    </location>
</feature>
<dbReference type="InterPro" id="IPR059121">
    <property type="entry name" value="CCHC_ZFPM2-like"/>
</dbReference>
<keyword evidence="11" id="KW-0539">Nucleus</keyword>
<evidence type="ECO:0000256" key="1">
    <source>
        <dbReference type="ARBA" id="ARBA00004123"/>
    </source>
</evidence>
<dbReference type="GO" id="GO:0045944">
    <property type="term" value="P:positive regulation of transcription by RNA polymerase II"/>
    <property type="evidence" value="ECO:0007669"/>
    <property type="project" value="TreeGrafter"/>
</dbReference>
<keyword evidence="3" id="KW-0479">Metal-binding</keyword>
<reference evidence="13" key="2">
    <citation type="submission" date="2020-05" db="UniProtKB">
        <authorList>
            <consortium name="EnsemblMetazoa"/>
        </authorList>
    </citation>
    <scope>IDENTIFICATION</scope>
    <source>
        <strain evidence="13">LVP_AGWG</strain>
    </source>
</reference>
<evidence type="ECO:0000256" key="5">
    <source>
        <dbReference type="ARBA" id="ARBA00022771"/>
    </source>
</evidence>
<feature type="compositionally biased region" description="Polar residues" evidence="12">
    <location>
        <begin position="22"/>
        <end position="33"/>
    </location>
</feature>
<keyword evidence="5" id="KW-0863">Zinc-finger</keyword>
<dbReference type="GO" id="GO:0008270">
    <property type="term" value="F:zinc ion binding"/>
    <property type="evidence" value="ECO:0007669"/>
    <property type="project" value="UniProtKB-KW"/>
</dbReference>
<dbReference type="GO" id="GO:0061629">
    <property type="term" value="F:RNA polymerase II-specific DNA-binding transcription factor binding"/>
    <property type="evidence" value="ECO:0007669"/>
    <property type="project" value="InterPro"/>
</dbReference>
<protein>
    <submittedName>
        <fullName evidence="13">Uncharacterized protein</fullName>
    </submittedName>
</protein>
<feature type="region of interest" description="Disordered" evidence="12">
    <location>
        <begin position="515"/>
        <end position="578"/>
    </location>
</feature>
<keyword evidence="2" id="KW-0678">Repressor</keyword>
<dbReference type="InParanoid" id="A0A6I8TM96"/>
<dbReference type="InterPro" id="IPR039746">
    <property type="entry name" value="FOG"/>
</dbReference>
<feature type="region of interest" description="Disordered" evidence="12">
    <location>
        <begin position="1265"/>
        <end position="1286"/>
    </location>
</feature>
<dbReference type="FunFam" id="3.30.160.60:FF:002977">
    <property type="entry name" value="AGAP009066-PA-like protein"/>
    <property type="match status" value="1"/>
</dbReference>
<feature type="region of interest" description="Disordered" evidence="12">
    <location>
        <begin position="186"/>
        <end position="214"/>
    </location>
</feature>
<dbReference type="PROSITE" id="PS50157">
    <property type="entry name" value="ZINC_FINGER_C2H2_2"/>
    <property type="match status" value="4"/>
</dbReference>
<dbReference type="InterPro" id="IPR034731">
    <property type="entry name" value="Znf_CCHC_FOG"/>
</dbReference>
<keyword evidence="14" id="KW-1185">Reference proteome</keyword>
<dbReference type="InterPro" id="IPR036236">
    <property type="entry name" value="Znf_C2H2_sf"/>
</dbReference>
<dbReference type="FunCoup" id="A0A6I8TM96">
    <property type="interactions" value="365"/>
</dbReference>
<evidence type="ECO:0000256" key="3">
    <source>
        <dbReference type="ARBA" id="ARBA00022723"/>
    </source>
</evidence>
<dbReference type="GO" id="GO:0000122">
    <property type="term" value="P:negative regulation of transcription by RNA polymerase II"/>
    <property type="evidence" value="ECO:0007669"/>
    <property type="project" value="TreeGrafter"/>
</dbReference>
<keyword evidence="7" id="KW-0805">Transcription regulation</keyword>
<evidence type="ECO:0000256" key="6">
    <source>
        <dbReference type="ARBA" id="ARBA00022833"/>
    </source>
</evidence>
<organism evidence="13 14">
    <name type="scientific">Aedes aegypti</name>
    <name type="common">Yellowfever mosquito</name>
    <name type="synonym">Culex aegypti</name>
    <dbReference type="NCBI Taxonomy" id="7159"/>
    <lineage>
        <taxon>Eukaryota</taxon>
        <taxon>Metazoa</taxon>
        <taxon>Ecdysozoa</taxon>
        <taxon>Arthropoda</taxon>
        <taxon>Hexapoda</taxon>
        <taxon>Insecta</taxon>
        <taxon>Pterygota</taxon>
        <taxon>Neoptera</taxon>
        <taxon>Endopterygota</taxon>
        <taxon>Diptera</taxon>
        <taxon>Nematocera</taxon>
        <taxon>Culicoidea</taxon>
        <taxon>Culicidae</taxon>
        <taxon>Culicinae</taxon>
        <taxon>Aedini</taxon>
        <taxon>Aedes</taxon>
        <taxon>Stegomyia</taxon>
    </lineage>
</organism>
<feature type="region of interest" description="Disordered" evidence="12">
    <location>
        <begin position="812"/>
        <end position="846"/>
    </location>
</feature>
<dbReference type="GO" id="GO:0003677">
    <property type="term" value="F:DNA binding"/>
    <property type="evidence" value="ECO:0007669"/>
    <property type="project" value="UniProtKB-KW"/>
</dbReference>
<evidence type="ECO:0000256" key="2">
    <source>
        <dbReference type="ARBA" id="ARBA00022491"/>
    </source>
</evidence>
<feature type="compositionally biased region" description="Polar residues" evidence="12">
    <location>
        <begin position="409"/>
        <end position="425"/>
    </location>
</feature>
<feature type="region of interest" description="Disordered" evidence="12">
    <location>
        <begin position="625"/>
        <end position="672"/>
    </location>
</feature>
<feature type="compositionally biased region" description="Low complexity" evidence="12">
    <location>
        <begin position="34"/>
        <end position="43"/>
    </location>
</feature>
<dbReference type="GO" id="GO:0009653">
    <property type="term" value="P:anatomical structure morphogenesis"/>
    <property type="evidence" value="ECO:0007669"/>
    <property type="project" value="UniProtKB-ARBA"/>
</dbReference>
<feature type="region of interest" description="Disordered" evidence="12">
    <location>
        <begin position="1082"/>
        <end position="1137"/>
    </location>
</feature>
<dbReference type="SUPFAM" id="SSF57667">
    <property type="entry name" value="beta-beta-alpha zinc fingers"/>
    <property type="match status" value="6"/>
</dbReference>
<dbReference type="PROSITE" id="PS51810">
    <property type="entry name" value="ZF_CCHC_FOG"/>
    <property type="match status" value="5"/>
</dbReference>
<feature type="compositionally biased region" description="Low complexity" evidence="12">
    <location>
        <begin position="318"/>
        <end position="328"/>
    </location>
</feature>
<feature type="region of interest" description="Disordered" evidence="12">
    <location>
        <begin position="1"/>
        <end position="153"/>
    </location>
</feature>
<evidence type="ECO:0000256" key="11">
    <source>
        <dbReference type="ARBA" id="ARBA00023242"/>
    </source>
</evidence>
<keyword evidence="4" id="KW-0677">Repeat</keyword>
<feature type="region of interest" description="Disordered" evidence="12">
    <location>
        <begin position="314"/>
        <end position="334"/>
    </location>
</feature>
<comment type="subcellular location">
    <subcellularLocation>
        <location evidence="1">Nucleus</location>
    </subcellularLocation>
</comment>
<gene>
    <name evidence="13" type="primary">5577905</name>
</gene>
<dbReference type="GO" id="GO:0005634">
    <property type="term" value="C:nucleus"/>
    <property type="evidence" value="ECO:0007669"/>
    <property type="project" value="UniProtKB-SubCell"/>
</dbReference>
<evidence type="ECO:0000256" key="7">
    <source>
        <dbReference type="ARBA" id="ARBA00023015"/>
    </source>
</evidence>
<feature type="region of interest" description="Disordered" evidence="12">
    <location>
        <begin position="1155"/>
        <end position="1180"/>
    </location>
</feature>
<evidence type="ECO:0000256" key="12">
    <source>
        <dbReference type="SAM" id="MobiDB-lite"/>
    </source>
</evidence>
<dbReference type="Gene3D" id="3.30.160.60">
    <property type="entry name" value="Classic Zinc Finger"/>
    <property type="match status" value="2"/>
</dbReference>
<dbReference type="SMART" id="SM00355">
    <property type="entry name" value="ZnF_C2H2"/>
    <property type="match status" value="9"/>
</dbReference>
<keyword evidence="8" id="KW-0238">DNA-binding</keyword>
<dbReference type="PANTHER" id="PTHR12958:SF3">
    <property type="entry name" value="ZINC FINGER PROTEIN USH"/>
    <property type="match status" value="1"/>
</dbReference>
<feature type="compositionally biased region" description="Low complexity" evidence="12">
    <location>
        <begin position="825"/>
        <end position="837"/>
    </location>
</feature>
<feature type="compositionally biased region" description="Polar residues" evidence="12">
    <location>
        <begin position="1115"/>
        <end position="1125"/>
    </location>
</feature>
<keyword evidence="9" id="KW-0010">Activator</keyword>
<name>A0A6I8TM96_AEDAE</name>
<dbReference type="OrthoDB" id="8742770at2759"/>
<keyword evidence="10" id="KW-0804">Transcription</keyword>
<dbReference type="Pfam" id="PF13909">
    <property type="entry name" value="zf-H2C2_5"/>
    <property type="match status" value="1"/>
</dbReference>